<proteinExistence type="predicted"/>
<gene>
    <name evidence="1" type="ORF">VFPFJ_10008</name>
</gene>
<evidence type="ECO:0000313" key="2">
    <source>
        <dbReference type="Proteomes" id="UP000078340"/>
    </source>
</evidence>
<protein>
    <submittedName>
        <fullName evidence="1">Uncharacterized protein</fullName>
    </submittedName>
</protein>
<sequence length="126" mass="14126">MGEAWFRVLSVSCINSTGTIPQQRHHAVGCHVVGRRARGGPVGWTGCKTNGRRRSVVPTTEARRRPSIRPREIWLIYVCRYCTMETIAWCWRPRGRRRCCLLLSHTSSECDTAMVAASAASPPTSK</sequence>
<accession>A0A179GP23</accession>
<comment type="caution">
    <text evidence="1">The sequence shown here is derived from an EMBL/GenBank/DDBJ whole genome shotgun (WGS) entry which is preliminary data.</text>
</comment>
<dbReference type="Proteomes" id="UP000078340">
    <property type="component" value="Unassembled WGS sequence"/>
</dbReference>
<reference evidence="1 2" key="1">
    <citation type="submission" date="2016-02" db="EMBL/GenBank/DDBJ databases">
        <title>Biosynthesis of antibiotic leucinostatins and their inhibition on Phytophthora in bio-control Purpureocillium lilacinum.</title>
        <authorList>
            <person name="Wang G."/>
            <person name="Liu Z."/>
            <person name="Lin R."/>
            <person name="Li E."/>
            <person name="Mao Z."/>
            <person name="Ling J."/>
            <person name="Yin W."/>
            <person name="Xie B."/>
        </authorList>
    </citation>
    <scope>NUCLEOTIDE SEQUENCE [LARGE SCALE GENOMIC DNA]</scope>
    <source>
        <strain evidence="1">PLFJ-1</strain>
    </source>
</reference>
<organism evidence="1 2">
    <name type="scientific">Purpureocillium lilacinum</name>
    <name type="common">Paecilomyces lilacinus</name>
    <dbReference type="NCBI Taxonomy" id="33203"/>
    <lineage>
        <taxon>Eukaryota</taxon>
        <taxon>Fungi</taxon>
        <taxon>Dikarya</taxon>
        <taxon>Ascomycota</taxon>
        <taxon>Pezizomycotina</taxon>
        <taxon>Sordariomycetes</taxon>
        <taxon>Hypocreomycetidae</taxon>
        <taxon>Hypocreales</taxon>
        <taxon>Ophiocordycipitaceae</taxon>
        <taxon>Purpureocillium</taxon>
    </lineage>
</organism>
<dbReference type="AlphaFoldDB" id="A0A179GP23"/>
<dbReference type="EMBL" id="LSBI01000010">
    <property type="protein sequence ID" value="OAQ79522.1"/>
    <property type="molecule type" value="Genomic_DNA"/>
</dbReference>
<evidence type="ECO:0000313" key="1">
    <source>
        <dbReference type="EMBL" id="OAQ79522.1"/>
    </source>
</evidence>
<name>A0A179GP23_PURLI</name>